<name>A0AA39P171_9AGAR</name>
<evidence type="ECO:0000313" key="1">
    <source>
        <dbReference type="EMBL" id="KAK0475653.1"/>
    </source>
</evidence>
<dbReference type="Proteomes" id="UP001175228">
    <property type="component" value="Unassembled WGS sequence"/>
</dbReference>
<dbReference type="AlphaFoldDB" id="A0AA39P171"/>
<organism evidence="1 2">
    <name type="scientific">Armillaria luteobubalina</name>
    <dbReference type="NCBI Taxonomy" id="153913"/>
    <lineage>
        <taxon>Eukaryota</taxon>
        <taxon>Fungi</taxon>
        <taxon>Dikarya</taxon>
        <taxon>Basidiomycota</taxon>
        <taxon>Agaricomycotina</taxon>
        <taxon>Agaricomycetes</taxon>
        <taxon>Agaricomycetidae</taxon>
        <taxon>Agaricales</taxon>
        <taxon>Marasmiineae</taxon>
        <taxon>Physalacriaceae</taxon>
        <taxon>Armillaria</taxon>
    </lineage>
</organism>
<sequence length="250" mass="28152">MARCEVKTSSILTLAECAMELIPGWLSKDHEDEGRILCSFGDTLERMNDCGGRRKRAASVNEDAGRPSKLAKYEAGPLAVQVPRLISHPSPQPAQATVPAPRLICPAPKRSPSAIQTPSTIQDGVDISWISKTYRDFVPNDTFMHSQFMSECTYPVSSFHRSGGVKKRKEEQRKEFLDNDEWIAVTDEHSVVCKACKRTVALDNRSGPYYPGFWVKHRSLCPAVYTIWLQRKGMAPDADKDWFRRHKSLA</sequence>
<gene>
    <name evidence="1" type="ORF">EDD18DRAFT_1387692</name>
</gene>
<reference evidence="1" key="1">
    <citation type="submission" date="2023-06" db="EMBL/GenBank/DDBJ databases">
        <authorList>
            <consortium name="Lawrence Berkeley National Laboratory"/>
            <person name="Ahrendt S."/>
            <person name="Sahu N."/>
            <person name="Indic B."/>
            <person name="Wong-Bajracharya J."/>
            <person name="Merenyi Z."/>
            <person name="Ke H.-M."/>
            <person name="Monk M."/>
            <person name="Kocsube S."/>
            <person name="Drula E."/>
            <person name="Lipzen A."/>
            <person name="Balint B."/>
            <person name="Henrissat B."/>
            <person name="Andreopoulos B."/>
            <person name="Martin F.M."/>
            <person name="Harder C.B."/>
            <person name="Rigling D."/>
            <person name="Ford K.L."/>
            <person name="Foster G.D."/>
            <person name="Pangilinan J."/>
            <person name="Papanicolaou A."/>
            <person name="Barry K."/>
            <person name="LaButti K."/>
            <person name="Viragh M."/>
            <person name="Koriabine M."/>
            <person name="Yan M."/>
            <person name="Riley R."/>
            <person name="Champramary S."/>
            <person name="Plett K.L."/>
            <person name="Tsai I.J."/>
            <person name="Slot J."/>
            <person name="Sipos G."/>
            <person name="Plett J."/>
            <person name="Nagy L.G."/>
            <person name="Grigoriev I.V."/>
        </authorList>
    </citation>
    <scope>NUCLEOTIDE SEQUENCE</scope>
    <source>
        <strain evidence="1">HWK02</strain>
    </source>
</reference>
<accession>A0AA39P171</accession>
<dbReference type="EMBL" id="JAUEPU010000146">
    <property type="protein sequence ID" value="KAK0475653.1"/>
    <property type="molecule type" value="Genomic_DNA"/>
</dbReference>
<proteinExistence type="predicted"/>
<comment type="caution">
    <text evidence="1">The sequence shown here is derived from an EMBL/GenBank/DDBJ whole genome shotgun (WGS) entry which is preliminary data.</text>
</comment>
<protein>
    <submittedName>
        <fullName evidence="1">Uncharacterized protein</fullName>
    </submittedName>
</protein>
<evidence type="ECO:0000313" key="2">
    <source>
        <dbReference type="Proteomes" id="UP001175228"/>
    </source>
</evidence>
<keyword evidence="2" id="KW-1185">Reference proteome</keyword>